<dbReference type="EMBL" id="CP046622">
    <property type="protein sequence ID" value="QGW83407.1"/>
    <property type="molecule type" value="Genomic_DNA"/>
</dbReference>
<accession>A0A6I6HKP9</accession>
<proteinExistence type="predicted"/>
<sequence length="55" mass="6579">MKQLARSNVEVYGAIYLKTDGKRLITAFRIEAKSEIEKWFYFRYRFDGGVLVRED</sequence>
<dbReference type="Proteomes" id="UP000425817">
    <property type="component" value="Chromosome"/>
</dbReference>
<organism evidence="1 2">
    <name type="scientific">Variovorax paradoxus</name>
    <dbReference type="NCBI Taxonomy" id="34073"/>
    <lineage>
        <taxon>Bacteria</taxon>
        <taxon>Pseudomonadati</taxon>
        <taxon>Pseudomonadota</taxon>
        <taxon>Betaproteobacteria</taxon>
        <taxon>Burkholderiales</taxon>
        <taxon>Comamonadaceae</taxon>
        <taxon>Variovorax</taxon>
    </lineage>
</organism>
<name>A0A6I6HKP9_VARPD</name>
<dbReference type="RefSeq" id="WP_157614810.1">
    <property type="nucleotide sequence ID" value="NZ_CP046622.1"/>
</dbReference>
<evidence type="ECO:0000313" key="1">
    <source>
        <dbReference type="EMBL" id="QGW83407.1"/>
    </source>
</evidence>
<dbReference type="OrthoDB" id="7177610at2"/>
<protein>
    <submittedName>
        <fullName evidence="1">Uncharacterized protein</fullName>
    </submittedName>
</protein>
<reference evidence="1 2" key="1">
    <citation type="submission" date="2019-12" db="EMBL/GenBank/DDBJ databases">
        <title>Hybrid Genome Assemblies of two High G+C Isolates from Undergraduate Microbiology Courses.</title>
        <authorList>
            <person name="Ne Ville C.J."/>
            <person name="Enright D."/>
            <person name="Hernandez I."/>
            <person name="Dodsworth J."/>
            <person name="Orwin P.M."/>
        </authorList>
    </citation>
    <scope>NUCLEOTIDE SEQUENCE [LARGE SCALE GENOMIC DNA]</scope>
    <source>
        <strain evidence="1 2">CSUSB</strain>
    </source>
</reference>
<evidence type="ECO:0000313" key="2">
    <source>
        <dbReference type="Proteomes" id="UP000425817"/>
    </source>
</evidence>
<dbReference type="AlphaFoldDB" id="A0A6I6HKP9"/>
<gene>
    <name evidence="1" type="ORF">GOQ09_18280</name>
</gene>